<feature type="region of interest" description="Disordered" evidence="1">
    <location>
        <begin position="635"/>
        <end position="658"/>
    </location>
</feature>
<feature type="compositionally biased region" description="Basic and acidic residues" evidence="1">
    <location>
        <begin position="89"/>
        <end position="104"/>
    </location>
</feature>
<comment type="caution">
    <text evidence="4">The sequence shown here is derived from an EMBL/GenBank/DDBJ whole genome shotgun (WGS) entry which is preliminary data.</text>
</comment>
<keyword evidence="2" id="KW-0812">Transmembrane</keyword>
<evidence type="ECO:0000256" key="1">
    <source>
        <dbReference type="SAM" id="MobiDB-lite"/>
    </source>
</evidence>
<feature type="compositionally biased region" description="Polar residues" evidence="1">
    <location>
        <begin position="211"/>
        <end position="236"/>
    </location>
</feature>
<feature type="signal peptide" evidence="3">
    <location>
        <begin position="1"/>
        <end position="20"/>
    </location>
</feature>
<keyword evidence="2" id="KW-0472">Membrane</keyword>
<feature type="region of interest" description="Disordered" evidence="1">
    <location>
        <begin position="88"/>
        <end position="121"/>
    </location>
</feature>
<keyword evidence="2" id="KW-1133">Transmembrane helix</keyword>
<evidence type="ECO:0000256" key="2">
    <source>
        <dbReference type="SAM" id="Phobius"/>
    </source>
</evidence>
<keyword evidence="3" id="KW-0732">Signal</keyword>
<gene>
    <name evidence="4" type="ORF">OS493_026839</name>
</gene>
<keyword evidence="5" id="KW-1185">Reference proteome</keyword>
<evidence type="ECO:0000313" key="4">
    <source>
        <dbReference type="EMBL" id="KAJ7383653.1"/>
    </source>
</evidence>
<evidence type="ECO:0000256" key="3">
    <source>
        <dbReference type="SAM" id="SignalP"/>
    </source>
</evidence>
<feature type="transmembrane region" description="Helical" evidence="2">
    <location>
        <begin position="588"/>
        <end position="609"/>
    </location>
</feature>
<feature type="region of interest" description="Disordered" evidence="1">
    <location>
        <begin position="256"/>
        <end position="275"/>
    </location>
</feature>
<dbReference type="AlphaFoldDB" id="A0A9X0D2U5"/>
<protein>
    <submittedName>
        <fullName evidence="4">Uncharacterized protein</fullName>
    </submittedName>
</protein>
<proteinExistence type="predicted"/>
<feature type="compositionally biased region" description="Polar residues" evidence="1">
    <location>
        <begin position="109"/>
        <end position="121"/>
    </location>
</feature>
<sequence>MKSFWICVFLILSSLGTSSASGDSSKKGVHVVDDRAQDSFHHKLIIDANLSHRNAVIEIDLTSVEMLVTLTVDTTNMKAVTTILQLHGDVPHETKQPPKDKEDMDNVGANHSQGSSDGKCSFPFNNRSTKQIIPREVLPTNNNPSWMAKSWNALYDNNPSWMDKPSNALYDVIISLFGWIELPKDINSNMFNWRSATMSTVDSTCPRDGSVNHSMSNVDSTDITEQKYPTNMSSASQRKENDNSMSNDKQNITATLKTNESSQRMDHDPSVSLNENDDRFWLPEKIPPELLPRFKMTSSESDDEAEYSNLLTNEKFSPENVKNVTNNQDNITTNCNVPREPAASARLIEENPSTEDDGALRLRKSHNITRMDKENGLSTLMVNDTSSFTASTGNYDDNTLENTGNEVDNVSHGNMPPGNTPNVTHEELTCPNHPADDGHWMKEVDKGVCLKDHDNVSLEIGDKTLLIDLTTRGNVLFHIPRVRKAKDDWTEESLTDHKFEMCPLRSKKPGLELEQCRNNVTTSPSDGSWYSPVSAASTKSWYKCKAGIQTMWLQSEQIRERVRDVANYCWRPFQIRMTIWTWQDTFDVMIICWMINYCAITFYIILPFVKEIIRVIRLQRECERERLRQLELERERAAQPKKWQPKPKKKRRKKHDDW</sequence>
<dbReference type="OrthoDB" id="5997256at2759"/>
<feature type="chain" id="PRO_5040971310" evidence="3">
    <location>
        <begin position="21"/>
        <end position="658"/>
    </location>
</feature>
<name>A0A9X0D2U5_9CNID</name>
<feature type="compositionally biased region" description="Basic residues" evidence="1">
    <location>
        <begin position="643"/>
        <end position="658"/>
    </location>
</feature>
<dbReference type="Proteomes" id="UP001163046">
    <property type="component" value="Unassembled WGS sequence"/>
</dbReference>
<organism evidence="4 5">
    <name type="scientific">Desmophyllum pertusum</name>
    <dbReference type="NCBI Taxonomy" id="174260"/>
    <lineage>
        <taxon>Eukaryota</taxon>
        <taxon>Metazoa</taxon>
        <taxon>Cnidaria</taxon>
        <taxon>Anthozoa</taxon>
        <taxon>Hexacorallia</taxon>
        <taxon>Scleractinia</taxon>
        <taxon>Caryophylliina</taxon>
        <taxon>Caryophylliidae</taxon>
        <taxon>Desmophyllum</taxon>
    </lineage>
</organism>
<accession>A0A9X0D2U5</accession>
<evidence type="ECO:0000313" key="5">
    <source>
        <dbReference type="Proteomes" id="UP001163046"/>
    </source>
</evidence>
<reference evidence="4" key="1">
    <citation type="submission" date="2023-01" db="EMBL/GenBank/DDBJ databases">
        <title>Genome assembly of the deep-sea coral Lophelia pertusa.</title>
        <authorList>
            <person name="Herrera S."/>
            <person name="Cordes E."/>
        </authorList>
    </citation>
    <scope>NUCLEOTIDE SEQUENCE</scope>
    <source>
        <strain evidence="4">USNM1676648</strain>
        <tissue evidence="4">Polyp</tissue>
    </source>
</reference>
<dbReference type="EMBL" id="MU825896">
    <property type="protein sequence ID" value="KAJ7383653.1"/>
    <property type="molecule type" value="Genomic_DNA"/>
</dbReference>
<feature type="region of interest" description="Disordered" evidence="1">
    <location>
        <begin position="207"/>
        <end position="248"/>
    </location>
</feature>